<dbReference type="PANTHER" id="PTHR30085:SF6">
    <property type="entry name" value="ABC TRANSPORTER GLUTAMINE-BINDING PROTEIN GLNH"/>
    <property type="match status" value="1"/>
</dbReference>
<evidence type="ECO:0000256" key="4">
    <source>
        <dbReference type="RuleBase" id="RU003744"/>
    </source>
</evidence>
<evidence type="ECO:0000256" key="5">
    <source>
        <dbReference type="SAM" id="SignalP"/>
    </source>
</evidence>
<dbReference type="RefSeq" id="WP_284101498.1">
    <property type="nucleotide sequence ID" value="NZ_JARRAF010000016.1"/>
</dbReference>
<feature type="chain" id="PRO_5045133328" evidence="5">
    <location>
        <begin position="21"/>
        <end position="265"/>
    </location>
</feature>
<gene>
    <name evidence="7" type="ORF">PZA18_14110</name>
</gene>
<dbReference type="SMART" id="SM00062">
    <property type="entry name" value="PBPb"/>
    <property type="match status" value="1"/>
</dbReference>
<dbReference type="Proteomes" id="UP001172778">
    <property type="component" value="Unassembled WGS sequence"/>
</dbReference>
<evidence type="ECO:0000259" key="6">
    <source>
        <dbReference type="SMART" id="SM00062"/>
    </source>
</evidence>
<dbReference type="PROSITE" id="PS01039">
    <property type="entry name" value="SBP_BACTERIAL_3"/>
    <property type="match status" value="1"/>
</dbReference>
<name>A0ABT7DYR4_9NEIS</name>
<proteinExistence type="inferred from homology"/>
<dbReference type="InterPro" id="IPR018313">
    <property type="entry name" value="SBP_3_CS"/>
</dbReference>
<feature type="signal peptide" evidence="5">
    <location>
        <begin position="1"/>
        <end position="20"/>
    </location>
</feature>
<dbReference type="PANTHER" id="PTHR30085">
    <property type="entry name" value="AMINO ACID ABC TRANSPORTER PERMEASE"/>
    <property type="match status" value="1"/>
</dbReference>
<dbReference type="Pfam" id="PF00497">
    <property type="entry name" value="SBP_bac_3"/>
    <property type="match status" value="1"/>
</dbReference>
<evidence type="ECO:0000313" key="8">
    <source>
        <dbReference type="Proteomes" id="UP001172778"/>
    </source>
</evidence>
<dbReference type="SUPFAM" id="SSF53850">
    <property type="entry name" value="Periplasmic binding protein-like II"/>
    <property type="match status" value="1"/>
</dbReference>
<protein>
    <submittedName>
        <fullName evidence="7">Transporter substrate-binding domain-containing protein</fullName>
    </submittedName>
</protein>
<evidence type="ECO:0000313" key="7">
    <source>
        <dbReference type="EMBL" id="MDK2125186.1"/>
    </source>
</evidence>
<organism evidence="7 8">
    <name type="scientific">Parachitinimonas caeni</name>
    <dbReference type="NCBI Taxonomy" id="3031301"/>
    <lineage>
        <taxon>Bacteria</taxon>
        <taxon>Pseudomonadati</taxon>
        <taxon>Pseudomonadota</taxon>
        <taxon>Betaproteobacteria</taxon>
        <taxon>Neisseriales</taxon>
        <taxon>Chitinibacteraceae</taxon>
        <taxon>Parachitinimonas</taxon>
    </lineage>
</organism>
<dbReference type="EMBL" id="JARRAF010000016">
    <property type="protein sequence ID" value="MDK2125186.1"/>
    <property type="molecule type" value="Genomic_DNA"/>
</dbReference>
<dbReference type="Gene3D" id="3.40.190.10">
    <property type="entry name" value="Periplasmic binding protein-like II"/>
    <property type="match status" value="2"/>
</dbReference>
<dbReference type="InterPro" id="IPR001638">
    <property type="entry name" value="Solute-binding_3/MltF_N"/>
</dbReference>
<accession>A0ABT7DYR4</accession>
<keyword evidence="8" id="KW-1185">Reference proteome</keyword>
<comment type="similarity">
    <text evidence="1 4">Belongs to the bacterial solute-binding protein 3 family.</text>
</comment>
<comment type="caution">
    <text evidence="7">The sequence shown here is derived from an EMBL/GenBank/DDBJ whole genome shotgun (WGS) entry which is preliminary data.</text>
</comment>
<feature type="domain" description="Solute-binding protein family 3/N-terminal" evidence="6">
    <location>
        <begin position="31"/>
        <end position="252"/>
    </location>
</feature>
<keyword evidence="2" id="KW-0813">Transport</keyword>
<evidence type="ECO:0000256" key="2">
    <source>
        <dbReference type="ARBA" id="ARBA00022448"/>
    </source>
</evidence>
<dbReference type="InterPro" id="IPR051455">
    <property type="entry name" value="Bact_solute-bind_prot3"/>
</dbReference>
<evidence type="ECO:0000256" key="1">
    <source>
        <dbReference type="ARBA" id="ARBA00010333"/>
    </source>
</evidence>
<keyword evidence="3 5" id="KW-0732">Signal</keyword>
<sequence length="265" mass="28681">MNRKIMAALLAALVAMPAMADDFDKLKAKGELVIGVRDSSPPFGFFDKAKGTVSGYDIDFALWIANKLALKPVFKTVDPADRIKVLKEGKVDIVVASLAKTAEREKEVDFSFGYYVSTQKLVAKKGKFTDLLQLDKMSVCAPSGTTNAKYLQDISQSVKIVAPPDYAEAFSALVAGKCDAVSGPEATLLGNLAKLPNRNEYEVPDVPIASEAIGVGVRKGEKRLLKAVNDALSEAETSGEATKIFNRWFGESAAVKLQRTFKINR</sequence>
<evidence type="ECO:0000256" key="3">
    <source>
        <dbReference type="ARBA" id="ARBA00022729"/>
    </source>
</evidence>
<reference evidence="7" key="1">
    <citation type="submission" date="2023-03" db="EMBL/GenBank/DDBJ databases">
        <title>Chitinimonas shenzhenensis gen. nov., sp. nov., a novel member of family Burkholderiaceae isolated from activated sludge collected in Shen Zhen, China.</title>
        <authorList>
            <person name="Wang X."/>
        </authorList>
    </citation>
    <scope>NUCLEOTIDE SEQUENCE</scope>
    <source>
        <strain evidence="7">DQS-5</strain>
    </source>
</reference>